<keyword evidence="3" id="KW-1185">Reference proteome</keyword>
<proteinExistence type="predicted"/>
<dbReference type="AlphaFoldDB" id="A0A834MFZ3"/>
<organism evidence="2 3">
    <name type="scientific">Rhynchophorus ferrugineus</name>
    <name type="common">Red palm weevil</name>
    <name type="synonym">Curculio ferrugineus</name>
    <dbReference type="NCBI Taxonomy" id="354439"/>
    <lineage>
        <taxon>Eukaryota</taxon>
        <taxon>Metazoa</taxon>
        <taxon>Ecdysozoa</taxon>
        <taxon>Arthropoda</taxon>
        <taxon>Hexapoda</taxon>
        <taxon>Insecta</taxon>
        <taxon>Pterygota</taxon>
        <taxon>Neoptera</taxon>
        <taxon>Endopterygota</taxon>
        <taxon>Coleoptera</taxon>
        <taxon>Polyphaga</taxon>
        <taxon>Cucujiformia</taxon>
        <taxon>Curculionidae</taxon>
        <taxon>Dryophthorinae</taxon>
        <taxon>Rhynchophorus</taxon>
    </lineage>
</organism>
<accession>A0A834MFZ3</accession>
<evidence type="ECO:0000256" key="1">
    <source>
        <dbReference type="SAM" id="MobiDB-lite"/>
    </source>
</evidence>
<reference evidence="2" key="1">
    <citation type="submission" date="2020-08" db="EMBL/GenBank/DDBJ databases">
        <title>Genome sequencing and assembly of the red palm weevil Rhynchophorus ferrugineus.</title>
        <authorList>
            <person name="Dias G.B."/>
            <person name="Bergman C.M."/>
            <person name="Manee M."/>
        </authorList>
    </citation>
    <scope>NUCLEOTIDE SEQUENCE</scope>
    <source>
        <strain evidence="2">AA-2017</strain>
        <tissue evidence="2">Whole larva</tissue>
    </source>
</reference>
<comment type="caution">
    <text evidence="2">The sequence shown here is derived from an EMBL/GenBank/DDBJ whole genome shotgun (WGS) entry which is preliminary data.</text>
</comment>
<dbReference type="EMBL" id="JAACXV010000400">
    <property type="protein sequence ID" value="KAF7278460.1"/>
    <property type="molecule type" value="Genomic_DNA"/>
</dbReference>
<gene>
    <name evidence="2" type="ORF">GWI33_008419</name>
</gene>
<feature type="compositionally biased region" description="Acidic residues" evidence="1">
    <location>
        <begin position="1"/>
        <end position="10"/>
    </location>
</feature>
<name>A0A834MFZ3_RHYFE</name>
<sequence length="127" mass="14375">MSVVEGYDETSTEKKSIKPAERASSPESRRSIFDGDFPSRAGVVIKSAAAAKMAPPTPPPADTADLLIFPFPISSRGWIFRGYFRCGRTSDDDLLALIPDHPRQFRRRMKFYRKFTISTDKKFIRNS</sequence>
<evidence type="ECO:0000313" key="3">
    <source>
        <dbReference type="Proteomes" id="UP000625711"/>
    </source>
</evidence>
<feature type="region of interest" description="Disordered" evidence="1">
    <location>
        <begin position="1"/>
        <end position="36"/>
    </location>
</feature>
<protein>
    <submittedName>
        <fullName evidence="2">Uncharacterized protein</fullName>
    </submittedName>
</protein>
<dbReference type="Proteomes" id="UP000625711">
    <property type="component" value="Unassembled WGS sequence"/>
</dbReference>
<feature type="compositionally biased region" description="Basic and acidic residues" evidence="1">
    <location>
        <begin position="11"/>
        <end position="21"/>
    </location>
</feature>
<evidence type="ECO:0000313" key="2">
    <source>
        <dbReference type="EMBL" id="KAF7278460.1"/>
    </source>
</evidence>